<dbReference type="GO" id="GO:0006511">
    <property type="term" value="P:ubiquitin-dependent protein catabolic process"/>
    <property type="evidence" value="ECO:0007669"/>
    <property type="project" value="TreeGrafter"/>
</dbReference>
<evidence type="ECO:0000256" key="6">
    <source>
        <dbReference type="SAM" id="Phobius"/>
    </source>
</evidence>
<keyword evidence="3 6" id="KW-1133">Transmembrane helix</keyword>
<dbReference type="Pfam" id="PF10176">
    <property type="entry name" value="NEDD4_Bsd2"/>
    <property type="match status" value="1"/>
</dbReference>
<name>A0A061BBF8_CYBFA</name>
<dbReference type="GO" id="GO:0005783">
    <property type="term" value="C:endoplasmic reticulum"/>
    <property type="evidence" value="ECO:0007669"/>
    <property type="project" value="TreeGrafter"/>
</dbReference>
<dbReference type="GO" id="GO:0048471">
    <property type="term" value="C:perinuclear region of cytoplasm"/>
    <property type="evidence" value="ECO:0007669"/>
    <property type="project" value="TreeGrafter"/>
</dbReference>
<organism evidence="7">
    <name type="scientific">Cyberlindnera fabianii</name>
    <name type="common">Yeast</name>
    <name type="synonym">Hansenula fabianii</name>
    <dbReference type="NCBI Taxonomy" id="36022"/>
    <lineage>
        <taxon>Eukaryota</taxon>
        <taxon>Fungi</taxon>
        <taxon>Dikarya</taxon>
        <taxon>Ascomycota</taxon>
        <taxon>Saccharomycotina</taxon>
        <taxon>Saccharomycetes</taxon>
        <taxon>Phaffomycetales</taxon>
        <taxon>Phaffomycetaceae</taxon>
        <taxon>Cyberlindnera</taxon>
    </lineage>
</organism>
<dbReference type="GO" id="GO:0031398">
    <property type="term" value="P:positive regulation of protein ubiquitination"/>
    <property type="evidence" value="ECO:0007669"/>
    <property type="project" value="TreeGrafter"/>
</dbReference>
<feature type="compositionally biased region" description="Polar residues" evidence="5">
    <location>
        <begin position="41"/>
        <end position="56"/>
    </location>
</feature>
<dbReference type="GO" id="GO:0007034">
    <property type="term" value="P:vacuolar transport"/>
    <property type="evidence" value="ECO:0007669"/>
    <property type="project" value="InterPro"/>
</dbReference>
<dbReference type="InterPro" id="IPR019325">
    <property type="entry name" value="NEDD4/Bsd2"/>
</dbReference>
<dbReference type="CDD" id="cd22212">
    <property type="entry name" value="NDFIP-like"/>
    <property type="match status" value="1"/>
</dbReference>
<dbReference type="EMBL" id="LK052915">
    <property type="protein sequence ID" value="CDR47276.1"/>
    <property type="molecule type" value="Genomic_DNA"/>
</dbReference>
<proteinExistence type="predicted"/>
<dbReference type="GO" id="GO:0005794">
    <property type="term" value="C:Golgi apparatus"/>
    <property type="evidence" value="ECO:0007669"/>
    <property type="project" value="TreeGrafter"/>
</dbReference>
<gene>
    <name evidence="7" type="ORF">CYFA0S_30e01134g</name>
</gene>
<dbReference type="PANTHER" id="PTHR13396">
    <property type="entry name" value="NEDD4 FAMILY INTERACTING PROTEIN 1/2"/>
    <property type="match status" value="1"/>
</dbReference>
<dbReference type="PANTHER" id="PTHR13396:SF5">
    <property type="entry name" value="NEDD4 FAMILY INTERACTING PROTEIN"/>
    <property type="match status" value="1"/>
</dbReference>
<evidence type="ECO:0000256" key="1">
    <source>
        <dbReference type="ARBA" id="ARBA00004141"/>
    </source>
</evidence>
<comment type="subcellular location">
    <subcellularLocation>
        <location evidence="1">Membrane</location>
        <topology evidence="1">Multi-pass membrane protein</topology>
    </subcellularLocation>
</comment>
<feature type="transmembrane region" description="Helical" evidence="6">
    <location>
        <begin position="222"/>
        <end position="243"/>
    </location>
</feature>
<dbReference type="OrthoDB" id="10003116at2759"/>
<feature type="transmembrane region" description="Helical" evidence="6">
    <location>
        <begin position="331"/>
        <end position="350"/>
    </location>
</feature>
<feature type="region of interest" description="Disordered" evidence="5">
    <location>
        <begin position="101"/>
        <end position="120"/>
    </location>
</feature>
<reference evidence="7" key="1">
    <citation type="journal article" date="2014" name="Genome Announc.">
        <title>Genome sequence of the yeast Cyberlindnera fabianii (Hansenula fabianii).</title>
        <authorList>
            <person name="Freel K.C."/>
            <person name="Sarilar V."/>
            <person name="Neuveglise C."/>
            <person name="Devillers H."/>
            <person name="Friedrich A."/>
            <person name="Schacherer J."/>
        </authorList>
    </citation>
    <scope>NUCLEOTIDE SEQUENCE</scope>
    <source>
        <strain evidence="7">YJS4271</strain>
    </source>
</reference>
<keyword evidence="4 6" id="KW-0472">Membrane</keyword>
<dbReference type="GO" id="GO:0016020">
    <property type="term" value="C:membrane"/>
    <property type="evidence" value="ECO:0007669"/>
    <property type="project" value="UniProtKB-SubCell"/>
</dbReference>
<feature type="compositionally biased region" description="Low complexity" evidence="5">
    <location>
        <begin position="107"/>
        <end position="120"/>
    </location>
</feature>
<dbReference type="PhylomeDB" id="A0A061BBF8"/>
<evidence type="ECO:0000256" key="5">
    <source>
        <dbReference type="SAM" id="MobiDB-lite"/>
    </source>
</evidence>
<evidence type="ECO:0000256" key="3">
    <source>
        <dbReference type="ARBA" id="ARBA00022989"/>
    </source>
</evidence>
<dbReference type="AlphaFoldDB" id="A0A061BBF8"/>
<accession>A0A061BBF8</accession>
<evidence type="ECO:0000256" key="2">
    <source>
        <dbReference type="ARBA" id="ARBA00022692"/>
    </source>
</evidence>
<dbReference type="GO" id="GO:0030001">
    <property type="term" value="P:metal ion transport"/>
    <property type="evidence" value="ECO:0007669"/>
    <property type="project" value="InterPro"/>
</dbReference>
<evidence type="ECO:0000313" key="7">
    <source>
        <dbReference type="EMBL" id="CDR47276.1"/>
    </source>
</evidence>
<protein>
    <submittedName>
        <fullName evidence="7">CYFA0S30e01134g1_1</fullName>
    </submittedName>
</protein>
<sequence length="382" mass="41339">MVSYKRVCHNSCLHNFQMNITNSLAKAEDEEMVLYEAPSGSIPQQETPDGPTQENATSRDSLLSSFDADDLNSIEGSKTFDTRLGNDIELDDITRNIRDATFNAEAPTTSNTGTSGPSLSSQATQFNMQTIGSRFNILDRLSFFQTAKPTGIVGRGSENDGVFSNMSAKPDGQPQIEGDKPPTYDEAAADATPPYWENSILTPGFNDEVFVDGLPVGNIINFIWNLLVSSSFQFVGFLLTYILHTSHAAKQGSRAGLGITFITYAYSMIPTSHSFSENNNVVAASKVDPSDPNNFDLSSGSAVVEGSVDNFHSTLSAGIDLGDEQVNVTKVYLFAAAVALFGSAIIFKAFRDYHRARKMEETILAPPTATAVSETSEQPEMV</sequence>
<keyword evidence="2 6" id="KW-0812">Transmembrane</keyword>
<feature type="region of interest" description="Disordered" evidence="5">
    <location>
        <begin position="39"/>
        <end position="59"/>
    </location>
</feature>
<dbReference type="VEuPathDB" id="FungiDB:BON22_4664"/>
<evidence type="ECO:0000256" key="4">
    <source>
        <dbReference type="ARBA" id="ARBA00023136"/>
    </source>
</evidence>